<proteinExistence type="predicted"/>
<evidence type="ECO:0000313" key="2">
    <source>
        <dbReference type="Proteomes" id="UP000249493"/>
    </source>
</evidence>
<protein>
    <recommendedName>
        <fullName evidence="3">TIR domain-containing protein</fullName>
    </recommendedName>
</protein>
<organism evidence="1 2">
    <name type="scientific">Pseudomonas fluorescens</name>
    <dbReference type="NCBI Taxonomy" id="294"/>
    <lineage>
        <taxon>Bacteria</taxon>
        <taxon>Pseudomonadati</taxon>
        <taxon>Pseudomonadota</taxon>
        <taxon>Gammaproteobacteria</taxon>
        <taxon>Pseudomonadales</taxon>
        <taxon>Pseudomonadaceae</taxon>
        <taxon>Pseudomonas</taxon>
    </lineage>
</organism>
<dbReference type="AlphaFoldDB" id="A0A327MJ44"/>
<sequence length="280" mass="32121">MYLGFEINDYRPLGPVLDSDIQRFKNQAKGQYQQLSAYLVGQVKGKDVIDADKIANHLFPTQDSHIFLSHSHADEVDAIRLAVSLEKKGLKVFVDSCVWEYFQNLVDDLNMQYSEPETTQGIIHYNYEKATQVSVSVHMMLVGALQAMIDRTETFIFLNTSNSAPLKNYERFDRTFSPWIYSELQFSQFAEQRFPERVSQEAGMVLDGIQERMFKSIARADMTMAYKAFNKHLPKVSGNDLKHWYAGLSDSGLKALDNLYRATNLVDEFKKARKAVGRDM</sequence>
<dbReference type="Proteomes" id="UP000249493">
    <property type="component" value="Unassembled WGS sequence"/>
</dbReference>
<name>A0A327MJ44_PSEFL</name>
<dbReference type="EMBL" id="QLIN01000028">
    <property type="protein sequence ID" value="RAI62153.1"/>
    <property type="molecule type" value="Genomic_DNA"/>
</dbReference>
<dbReference type="RefSeq" id="WP_111289495.1">
    <property type="nucleotide sequence ID" value="NZ_QLIN01000028.1"/>
</dbReference>
<reference evidence="1 2" key="1">
    <citation type="submission" date="2018-06" db="EMBL/GenBank/DDBJ databases">
        <authorList>
            <person name="Zhirakovskaya E."/>
        </authorList>
    </citation>
    <scope>NUCLEOTIDE SEQUENCE [LARGE SCALE GENOMIC DNA]</scope>
    <source>
        <strain evidence="1 2">LY3</strain>
    </source>
</reference>
<evidence type="ECO:0008006" key="3">
    <source>
        <dbReference type="Google" id="ProtNLM"/>
    </source>
</evidence>
<accession>A0A327MJ44</accession>
<comment type="caution">
    <text evidence="1">The sequence shown here is derived from an EMBL/GenBank/DDBJ whole genome shotgun (WGS) entry which is preliminary data.</text>
</comment>
<evidence type="ECO:0000313" key="1">
    <source>
        <dbReference type="EMBL" id="RAI62153.1"/>
    </source>
</evidence>
<gene>
    <name evidence="1" type="ORF">DOZ80_31425</name>
</gene>